<sequence length="337" mass="36893">MAFTETSSPSLVLTSTEVAPAHQAGSSVDTSLAHVDETTISPEKTFSHTEVLRGNADDVWEACKHGVAFLPDLAAEYFTKAEYERGWGEPGSISVFHFASALPGARKVKQHVDVVDDNSRTLAYTVIEGDISSYSSFKVELKFIPAGESETEAIWTVKYVPVGEAGPPESIRDIVAITLKAFEKAVTEKRIVRHTRTLEAPADTIWNILMHEDVILPKVIPHIIESYEFLEGNGEAGSIRLLKLGHAIPNGKNVVEHIDVNDAATKRWGYTVLQGDPKYKYLSAVMQFLPGSEEGTTLAKWVGAYVPHNPTITPPDLALHVWKVFEGVAKASPQAVY</sequence>
<dbReference type="Gramene" id="Pp3c11_13210V3.1">
    <property type="protein sequence ID" value="Pp3c11_13210V3.1"/>
    <property type="gene ID" value="Pp3c11_13210"/>
</dbReference>
<gene>
    <name evidence="4" type="primary">LOC112288361</name>
    <name evidence="3" type="ORF">PHYPA_014978</name>
</gene>
<dbReference type="InterPro" id="IPR050279">
    <property type="entry name" value="Plant_def-hormone_signal"/>
</dbReference>
<dbReference type="PANTHER" id="PTHR31213:SF24">
    <property type="entry name" value="OS08G0374000 PROTEIN"/>
    <property type="match status" value="1"/>
</dbReference>
<comment type="similarity">
    <text evidence="1">Belongs to the BetVI family.</text>
</comment>
<dbReference type="GO" id="GO:0004864">
    <property type="term" value="F:protein phosphatase inhibitor activity"/>
    <property type="evidence" value="ECO:0000318"/>
    <property type="project" value="GO_Central"/>
</dbReference>
<dbReference type="InterPro" id="IPR023393">
    <property type="entry name" value="START-like_dom_sf"/>
</dbReference>
<dbReference type="Gramene" id="Pp3c11_13210V3.2">
    <property type="protein sequence ID" value="Pp3c11_13210V3.2"/>
    <property type="gene ID" value="Pp3c11_13210"/>
</dbReference>
<dbReference type="AlphaFoldDB" id="A9RIG6"/>
<evidence type="ECO:0000259" key="2">
    <source>
        <dbReference type="SMART" id="SM01037"/>
    </source>
</evidence>
<dbReference type="GO" id="GO:0005634">
    <property type="term" value="C:nucleus"/>
    <property type="evidence" value="ECO:0000318"/>
    <property type="project" value="GO_Central"/>
</dbReference>
<dbReference type="HOGENOM" id="CLU_060206_0_0_1"/>
<reference evidence="3 5" key="1">
    <citation type="journal article" date="2008" name="Science">
        <title>The Physcomitrella genome reveals evolutionary insights into the conquest of land by plants.</title>
        <authorList>
            <person name="Rensing S."/>
            <person name="Lang D."/>
            <person name="Zimmer A."/>
            <person name="Terry A."/>
            <person name="Salamov A."/>
            <person name="Shapiro H."/>
            <person name="Nishiyama T."/>
            <person name="Perroud P.-F."/>
            <person name="Lindquist E."/>
            <person name="Kamisugi Y."/>
            <person name="Tanahashi T."/>
            <person name="Sakakibara K."/>
            <person name="Fujita T."/>
            <person name="Oishi K."/>
            <person name="Shin-I T."/>
            <person name="Kuroki Y."/>
            <person name="Toyoda A."/>
            <person name="Suzuki Y."/>
            <person name="Hashimoto A."/>
            <person name="Yamaguchi K."/>
            <person name="Sugano A."/>
            <person name="Kohara Y."/>
            <person name="Fujiyama A."/>
            <person name="Anterola A."/>
            <person name="Aoki S."/>
            <person name="Ashton N."/>
            <person name="Barbazuk W.B."/>
            <person name="Barker E."/>
            <person name="Bennetzen J."/>
            <person name="Bezanilla M."/>
            <person name="Blankenship R."/>
            <person name="Cho S.H."/>
            <person name="Dutcher S."/>
            <person name="Estelle M."/>
            <person name="Fawcett J.A."/>
            <person name="Gundlach H."/>
            <person name="Hanada K."/>
            <person name="Heyl A."/>
            <person name="Hicks K.A."/>
            <person name="Hugh J."/>
            <person name="Lohr M."/>
            <person name="Mayer K."/>
            <person name="Melkozernov A."/>
            <person name="Murata T."/>
            <person name="Nelson D."/>
            <person name="Pils B."/>
            <person name="Prigge M."/>
            <person name="Reiss B."/>
            <person name="Renner T."/>
            <person name="Rombauts S."/>
            <person name="Rushton P."/>
            <person name="Sanderfoot A."/>
            <person name="Schween G."/>
            <person name="Shiu S.-H."/>
            <person name="Stueber K."/>
            <person name="Theodoulou F.L."/>
            <person name="Tu H."/>
            <person name="Van de Peer Y."/>
            <person name="Verrier P.J."/>
            <person name="Waters E."/>
            <person name="Wood A."/>
            <person name="Yang L."/>
            <person name="Cove D."/>
            <person name="Cuming A."/>
            <person name="Hasebe M."/>
            <person name="Lucas S."/>
            <person name="Mishler D.B."/>
            <person name="Reski R."/>
            <person name="Grigoriev I."/>
            <person name="Quatrano R.S."/>
            <person name="Boore J.L."/>
        </authorList>
    </citation>
    <scope>NUCLEOTIDE SEQUENCE [LARGE SCALE GENOMIC DNA]</scope>
    <source>
        <strain evidence="4 5">cv. Gransden 2004</strain>
    </source>
</reference>
<dbReference type="Pfam" id="PF00407">
    <property type="entry name" value="Bet_v_1"/>
    <property type="match status" value="2"/>
</dbReference>
<accession>A9RIG6</accession>
<dbReference type="SUPFAM" id="SSF55961">
    <property type="entry name" value="Bet v1-like"/>
    <property type="match status" value="2"/>
</dbReference>
<dbReference type="Gene3D" id="3.30.530.20">
    <property type="match status" value="2"/>
</dbReference>
<evidence type="ECO:0000313" key="4">
    <source>
        <dbReference type="EnsemblPlants" id="Pp3c11_13210V3.1"/>
    </source>
</evidence>
<reference evidence="4" key="3">
    <citation type="submission" date="2020-12" db="UniProtKB">
        <authorList>
            <consortium name="EnsemblPlants"/>
        </authorList>
    </citation>
    <scope>IDENTIFICATION</scope>
</reference>
<evidence type="ECO:0000313" key="5">
    <source>
        <dbReference type="Proteomes" id="UP000006727"/>
    </source>
</evidence>
<proteinExistence type="inferred from homology"/>
<dbReference type="FunCoup" id="A9RIG6">
    <property type="interactions" value="587"/>
</dbReference>
<dbReference type="EnsemblPlants" id="Pp3c11_13210V3.1">
    <property type="protein sequence ID" value="Pp3c11_13210V3.1"/>
    <property type="gene ID" value="Pp3c11_13210"/>
</dbReference>
<dbReference type="CDD" id="cd07816">
    <property type="entry name" value="Bet_v1-like"/>
    <property type="match status" value="2"/>
</dbReference>
<dbReference type="GO" id="GO:0038023">
    <property type="term" value="F:signaling receptor activity"/>
    <property type="evidence" value="ECO:0000318"/>
    <property type="project" value="GO_Central"/>
</dbReference>
<organism evidence="3">
    <name type="scientific">Physcomitrium patens</name>
    <name type="common">Spreading-leaved earth moss</name>
    <name type="synonym">Physcomitrella patens</name>
    <dbReference type="NCBI Taxonomy" id="3218"/>
    <lineage>
        <taxon>Eukaryota</taxon>
        <taxon>Viridiplantae</taxon>
        <taxon>Streptophyta</taxon>
        <taxon>Embryophyta</taxon>
        <taxon>Bryophyta</taxon>
        <taxon>Bryophytina</taxon>
        <taxon>Bryopsida</taxon>
        <taxon>Funariidae</taxon>
        <taxon>Funariales</taxon>
        <taxon>Funariaceae</taxon>
        <taxon>Physcomitrium</taxon>
    </lineage>
</organism>
<reference evidence="3 5" key="2">
    <citation type="journal article" date="2018" name="Plant J.">
        <title>The Physcomitrella patens chromosome-scale assembly reveals moss genome structure and evolution.</title>
        <authorList>
            <person name="Lang D."/>
            <person name="Ullrich K.K."/>
            <person name="Murat F."/>
            <person name="Fuchs J."/>
            <person name="Jenkins J."/>
            <person name="Haas F.B."/>
            <person name="Piednoel M."/>
            <person name="Gundlach H."/>
            <person name="Van Bel M."/>
            <person name="Meyberg R."/>
            <person name="Vives C."/>
            <person name="Morata J."/>
            <person name="Symeonidi A."/>
            <person name="Hiss M."/>
            <person name="Muchero W."/>
            <person name="Kamisugi Y."/>
            <person name="Saleh O."/>
            <person name="Blanc G."/>
            <person name="Decker E.L."/>
            <person name="van Gessel N."/>
            <person name="Grimwood J."/>
            <person name="Hayes R.D."/>
            <person name="Graham S.W."/>
            <person name="Gunter L.E."/>
            <person name="McDaniel S.F."/>
            <person name="Hoernstein S.N.W."/>
            <person name="Larsson A."/>
            <person name="Li F.W."/>
            <person name="Perroud P.F."/>
            <person name="Phillips J."/>
            <person name="Ranjan P."/>
            <person name="Rokshar D.S."/>
            <person name="Rothfels C.J."/>
            <person name="Schneider L."/>
            <person name="Shu S."/>
            <person name="Stevenson D.W."/>
            <person name="Thummler F."/>
            <person name="Tillich M."/>
            <person name="Villarreal Aguilar J.C."/>
            <person name="Widiez T."/>
            <person name="Wong G.K."/>
            <person name="Wymore A."/>
            <person name="Zhang Y."/>
            <person name="Zimmer A.D."/>
            <person name="Quatrano R.S."/>
            <person name="Mayer K.F.X."/>
            <person name="Goodstein D."/>
            <person name="Casacuberta J.M."/>
            <person name="Vandepoele K."/>
            <person name="Reski R."/>
            <person name="Cuming A.C."/>
            <person name="Tuskan G.A."/>
            <person name="Maumus F."/>
            <person name="Salse J."/>
            <person name="Schmutz J."/>
            <person name="Rensing S.A."/>
        </authorList>
    </citation>
    <scope>NUCLEOTIDE SEQUENCE [LARGE SCALE GENOMIC DNA]</scope>
    <source>
        <strain evidence="4 5">cv. Gransden 2004</strain>
    </source>
</reference>
<dbReference type="KEGG" id="ppp:112288361"/>
<dbReference type="Proteomes" id="UP000006727">
    <property type="component" value="Chromosome 11"/>
</dbReference>
<dbReference type="InterPro" id="IPR000916">
    <property type="entry name" value="Bet_v_I/MLP"/>
</dbReference>
<dbReference type="PANTHER" id="PTHR31213">
    <property type="entry name" value="OS08G0374000 PROTEIN-RELATED"/>
    <property type="match status" value="1"/>
</dbReference>
<dbReference type="GeneID" id="112288361"/>
<dbReference type="SMART" id="SM01037">
    <property type="entry name" value="Bet_v_1"/>
    <property type="match status" value="1"/>
</dbReference>
<feature type="domain" description="Bet v I/Major latex protein" evidence="2">
    <location>
        <begin position="44"/>
        <end position="189"/>
    </location>
</feature>
<dbReference type="GO" id="GO:0005737">
    <property type="term" value="C:cytoplasm"/>
    <property type="evidence" value="ECO:0000318"/>
    <property type="project" value="GO_Central"/>
</dbReference>
<evidence type="ECO:0000256" key="1">
    <source>
        <dbReference type="ARBA" id="ARBA00009744"/>
    </source>
</evidence>
<dbReference type="EnsemblPlants" id="Pp3c11_13210V3.2">
    <property type="protein sequence ID" value="Pp3c11_13210V3.2"/>
    <property type="gene ID" value="Pp3c11_13210"/>
</dbReference>
<dbReference type="GO" id="GO:0009738">
    <property type="term" value="P:abscisic acid-activated signaling pathway"/>
    <property type="evidence" value="ECO:0000318"/>
    <property type="project" value="GO_Central"/>
</dbReference>
<dbReference type="OrthoDB" id="1567931at2759"/>
<dbReference type="PaxDb" id="3218-PP1S11_136V6.1"/>
<name>A9RIG6_PHYPA</name>
<keyword evidence="5" id="KW-1185">Reference proteome</keyword>
<dbReference type="GO" id="GO:0010427">
    <property type="term" value="F:abscisic acid binding"/>
    <property type="evidence" value="ECO:0000318"/>
    <property type="project" value="GO_Central"/>
</dbReference>
<evidence type="ECO:0000313" key="3">
    <source>
        <dbReference type="EMBL" id="PNR45207.1"/>
    </source>
</evidence>
<dbReference type="RefSeq" id="XP_024388244.1">
    <property type="nucleotide sequence ID" value="XM_024532476.2"/>
</dbReference>
<dbReference type="STRING" id="3218.A9RIG6"/>
<dbReference type="GO" id="GO:0006952">
    <property type="term" value="P:defense response"/>
    <property type="evidence" value="ECO:0007669"/>
    <property type="project" value="InterPro"/>
</dbReference>
<dbReference type="EMBL" id="ABEU02000011">
    <property type="protein sequence ID" value="PNR45207.1"/>
    <property type="molecule type" value="Genomic_DNA"/>
</dbReference>
<dbReference type="FunFam" id="3.30.530.20:FF:000007">
    <property type="entry name" value="Major pollen allergen Bet v 1-A"/>
    <property type="match status" value="2"/>
</dbReference>
<protein>
    <recommendedName>
        <fullName evidence="2">Bet v I/Major latex protein domain-containing protein</fullName>
    </recommendedName>
</protein>